<dbReference type="InterPro" id="IPR001202">
    <property type="entry name" value="WW_dom"/>
</dbReference>
<accession>A0AA49X8R8</accession>
<evidence type="ECO:0000256" key="2">
    <source>
        <dbReference type="ARBA" id="ARBA00004496"/>
    </source>
</evidence>
<feature type="compositionally biased region" description="Gly residues" evidence="5">
    <location>
        <begin position="184"/>
        <end position="193"/>
    </location>
</feature>
<dbReference type="PANTHER" id="PTHR17616:SF8">
    <property type="entry name" value="TRANSCRIPTIONAL COACTIVATOR YORKIE"/>
    <property type="match status" value="1"/>
</dbReference>
<sequence length="335" mass="36376">MSDTSASQKEQQQSLDELFRVVSQPGPVNLPAPSVKKFGGLPESFHTEPGIHIRAQSLPVGASDLPPGWEEAYTKDGLKYYIDHSNKRTQWEHPFKGATSPNHRGNPAPRISMGGSPNSGQFLHPLQSSLSQVPGWEQQPPQQLGAPVSEVQPTPGAYHGHPSVMNPRPSYYHTHSHSITGLESTGGGGGGNLGYPHPTSTAYAAHSRQHSVPANWEQQKRTHLEKGKIIGGDPYLPNPHHATQNSVDSGVPATPSFPQEYAGNDDMDSPINHQNHVSNHAQMYQPSTGNIGRSIMDVMPGASVDTGEQMDTTLNQIQPSIPYMPQDLEQLSQWV</sequence>
<evidence type="ECO:0000313" key="7">
    <source>
        <dbReference type="EMBL" id="WLO57503.1"/>
    </source>
</evidence>
<evidence type="ECO:0000256" key="4">
    <source>
        <dbReference type="ARBA" id="ARBA00023242"/>
    </source>
</evidence>
<keyword evidence="3" id="KW-0963">Cytoplasm</keyword>
<dbReference type="SMART" id="SM00456">
    <property type="entry name" value="WW"/>
    <property type="match status" value="1"/>
</dbReference>
<dbReference type="GO" id="GO:0045944">
    <property type="term" value="P:positive regulation of transcription by RNA polymerase II"/>
    <property type="evidence" value="ECO:0007669"/>
    <property type="project" value="TreeGrafter"/>
</dbReference>
<comment type="subcellular location">
    <subcellularLocation>
        <location evidence="2">Cytoplasm</location>
    </subcellularLocation>
    <subcellularLocation>
        <location evidence="1">Nucleus</location>
    </subcellularLocation>
</comment>
<dbReference type="EMBL" id="OQ877046">
    <property type="protein sequence ID" value="WLO57503.1"/>
    <property type="molecule type" value="mRNA"/>
</dbReference>
<dbReference type="PROSITE" id="PS50020">
    <property type="entry name" value="WW_DOMAIN_2"/>
    <property type="match status" value="1"/>
</dbReference>
<dbReference type="PROSITE" id="PS01159">
    <property type="entry name" value="WW_DOMAIN_1"/>
    <property type="match status" value="1"/>
</dbReference>
<evidence type="ECO:0000256" key="3">
    <source>
        <dbReference type="ARBA" id="ARBA00022490"/>
    </source>
</evidence>
<evidence type="ECO:0000259" key="6">
    <source>
        <dbReference type="PROSITE" id="PS50020"/>
    </source>
</evidence>
<dbReference type="PANTHER" id="PTHR17616">
    <property type="entry name" value="YES-ASSOCIATED PROTEIN YAP1 FAMILY MEMBER"/>
    <property type="match status" value="1"/>
</dbReference>
<dbReference type="GO" id="GO:0003713">
    <property type="term" value="F:transcription coactivator activity"/>
    <property type="evidence" value="ECO:0007669"/>
    <property type="project" value="TreeGrafter"/>
</dbReference>
<dbReference type="InterPro" id="IPR036020">
    <property type="entry name" value="WW_dom_sf"/>
</dbReference>
<dbReference type="SUPFAM" id="SSF51045">
    <property type="entry name" value="WW domain"/>
    <property type="match status" value="1"/>
</dbReference>
<organism evidence="7">
    <name type="scientific">Halisarca dujardinii</name>
    <name type="common">Dujardin's slime sponge</name>
    <dbReference type="NCBI Taxonomy" id="2583056"/>
    <lineage>
        <taxon>Eukaryota</taxon>
        <taxon>Metazoa</taxon>
        <taxon>Porifera</taxon>
        <taxon>Demospongiae</taxon>
        <taxon>Verongimorpha</taxon>
        <taxon>Chondrillida</taxon>
        <taxon>Halisarcidae</taxon>
        <taxon>Halisarca</taxon>
    </lineage>
</organism>
<dbReference type="Gene3D" id="2.20.70.10">
    <property type="match status" value="1"/>
</dbReference>
<dbReference type="GO" id="GO:0005737">
    <property type="term" value="C:cytoplasm"/>
    <property type="evidence" value="ECO:0007669"/>
    <property type="project" value="UniProtKB-SubCell"/>
</dbReference>
<name>A0AA49X8R8_HALDU</name>
<feature type="region of interest" description="Disordered" evidence="5">
    <location>
        <begin position="155"/>
        <end position="216"/>
    </location>
</feature>
<dbReference type="CDD" id="cd00201">
    <property type="entry name" value="WW"/>
    <property type="match status" value="1"/>
</dbReference>
<evidence type="ECO:0000256" key="1">
    <source>
        <dbReference type="ARBA" id="ARBA00004123"/>
    </source>
</evidence>
<dbReference type="GO" id="GO:0005634">
    <property type="term" value="C:nucleus"/>
    <property type="evidence" value="ECO:0007669"/>
    <property type="project" value="UniProtKB-SubCell"/>
</dbReference>
<dbReference type="GO" id="GO:0035329">
    <property type="term" value="P:hippo signaling"/>
    <property type="evidence" value="ECO:0007669"/>
    <property type="project" value="TreeGrafter"/>
</dbReference>
<feature type="domain" description="WW" evidence="6">
    <location>
        <begin position="63"/>
        <end position="96"/>
    </location>
</feature>
<dbReference type="InterPro" id="IPR051583">
    <property type="entry name" value="YAP1"/>
</dbReference>
<protein>
    <submittedName>
        <fullName evidence="7">WWTR1/YAP-like protein</fullName>
    </submittedName>
</protein>
<feature type="region of interest" description="Disordered" evidence="5">
    <location>
        <begin position="228"/>
        <end position="268"/>
    </location>
</feature>
<evidence type="ECO:0000256" key="5">
    <source>
        <dbReference type="SAM" id="MobiDB-lite"/>
    </source>
</evidence>
<dbReference type="Pfam" id="PF00397">
    <property type="entry name" value="WW"/>
    <property type="match status" value="1"/>
</dbReference>
<reference evidence="7" key="1">
    <citation type="submission" date="2023-04" db="EMBL/GenBank/DDBJ databases">
        <authorList>
            <person name="Mikhailov K."/>
            <person name="Lyupina Y."/>
        </authorList>
    </citation>
    <scope>NUCLEOTIDE SEQUENCE</scope>
</reference>
<proteinExistence type="evidence at transcript level"/>
<keyword evidence="4" id="KW-0539">Nucleus</keyword>
<dbReference type="AlphaFoldDB" id="A0AA49X8R8"/>